<evidence type="ECO:0000313" key="2">
    <source>
        <dbReference type="EMBL" id="TPX61605.1"/>
    </source>
</evidence>
<organism evidence="2 3">
    <name type="scientific">Powellomyces hirtus</name>
    <dbReference type="NCBI Taxonomy" id="109895"/>
    <lineage>
        <taxon>Eukaryota</taxon>
        <taxon>Fungi</taxon>
        <taxon>Fungi incertae sedis</taxon>
        <taxon>Chytridiomycota</taxon>
        <taxon>Chytridiomycota incertae sedis</taxon>
        <taxon>Chytridiomycetes</taxon>
        <taxon>Spizellomycetales</taxon>
        <taxon>Powellomycetaceae</taxon>
        <taxon>Powellomyces</taxon>
    </lineage>
</organism>
<feature type="region of interest" description="Disordered" evidence="1">
    <location>
        <begin position="26"/>
        <end position="59"/>
    </location>
</feature>
<proteinExistence type="predicted"/>
<feature type="compositionally biased region" description="Basic residues" evidence="1">
    <location>
        <begin position="82"/>
        <end position="97"/>
    </location>
</feature>
<reference evidence="2 3" key="1">
    <citation type="journal article" date="2019" name="Sci. Rep.">
        <title>Comparative genomics of chytrid fungi reveal insights into the obligate biotrophic and pathogenic lifestyle of Synchytrium endobioticum.</title>
        <authorList>
            <person name="van de Vossenberg B.T.L.H."/>
            <person name="Warris S."/>
            <person name="Nguyen H.D.T."/>
            <person name="van Gent-Pelzer M.P.E."/>
            <person name="Joly D.L."/>
            <person name="van de Geest H.C."/>
            <person name="Bonants P.J.M."/>
            <person name="Smith D.S."/>
            <person name="Levesque C.A."/>
            <person name="van der Lee T.A.J."/>
        </authorList>
    </citation>
    <scope>NUCLEOTIDE SEQUENCE [LARGE SCALE GENOMIC DNA]</scope>
    <source>
        <strain evidence="2 3">CBS 809.83</strain>
    </source>
</reference>
<evidence type="ECO:0000313" key="3">
    <source>
        <dbReference type="Proteomes" id="UP000318582"/>
    </source>
</evidence>
<dbReference type="Proteomes" id="UP000318582">
    <property type="component" value="Unassembled WGS sequence"/>
</dbReference>
<feature type="region of interest" description="Disordered" evidence="1">
    <location>
        <begin position="82"/>
        <end position="101"/>
    </location>
</feature>
<evidence type="ECO:0000256" key="1">
    <source>
        <dbReference type="SAM" id="MobiDB-lite"/>
    </source>
</evidence>
<dbReference type="EMBL" id="QEAQ01000006">
    <property type="protein sequence ID" value="TPX61605.1"/>
    <property type="molecule type" value="Genomic_DNA"/>
</dbReference>
<sequence>MFSALSSFIRGPSTALLTQALGTASSRGSLLRSAQQQTPSLASQTRGSKHPSYGGKKLPGYLLPHQSEKTAHLKQHLKMKWHRLKVGKAGQRPRRPRYGRDDFILGKLNM</sequence>
<comment type="caution">
    <text evidence="2">The sequence shown here is derived from an EMBL/GenBank/DDBJ whole genome shotgun (WGS) entry which is preliminary data.</text>
</comment>
<protein>
    <submittedName>
        <fullName evidence="2">Uncharacterized protein</fullName>
    </submittedName>
</protein>
<accession>A0A507EE09</accession>
<keyword evidence="3" id="KW-1185">Reference proteome</keyword>
<feature type="compositionally biased region" description="Polar residues" evidence="1">
    <location>
        <begin position="26"/>
        <end position="46"/>
    </location>
</feature>
<name>A0A507EE09_9FUNG</name>
<dbReference type="AlphaFoldDB" id="A0A507EE09"/>
<gene>
    <name evidence="2" type="ORF">PhCBS80983_g00949</name>
</gene>